<dbReference type="Proteomes" id="UP000007100">
    <property type="component" value="Chromosome"/>
</dbReference>
<name>F0J695_ACIMA</name>
<evidence type="ECO:0000313" key="2">
    <source>
        <dbReference type="Proteomes" id="UP000007100"/>
    </source>
</evidence>
<dbReference type="HOGENOM" id="CLU_1923003_0_0_5"/>
<accession>F0J695</accession>
<organism evidence="1 2">
    <name type="scientific">Acidiphilium multivorum (strain DSM 11245 / JCM 8867 / NBRC 100883 / AIU 301)</name>
    <dbReference type="NCBI Taxonomy" id="926570"/>
    <lineage>
        <taxon>Bacteria</taxon>
        <taxon>Pseudomonadati</taxon>
        <taxon>Pseudomonadota</taxon>
        <taxon>Alphaproteobacteria</taxon>
        <taxon>Acetobacterales</taxon>
        <taxon>Acidocellaceae</taxon>
        <taxon>Acidiphilium</taxon>
    </lineage>
</organism>
<keyword evidence="2" id="KW-1185">Reference proteome</keyword>
<reference evidence="1 2" key="1">
    <citation type="submission" date="2010-12" db="EMBL/GenBank/DDBJ databases">
        <title>Whole genome sequence of Acidiphilium multivorum AIU301.</title>
        <authorList>
            <person name="Narita-Yamada S."/>
            <person name="Nakamura S."/>
            <person name="Ito N."/>
            <person name="Takarada H."/>
            <person name="Katano Y."/>
            <person name="Nakazawa H."/>
            <person name="Hosoyama A."/>
            <person name="Yamada R."/>
            <person name="Fujita N."/>
        </authorList>
    </citation>
    <scope>NUCLEOTIDE SEQUENCE [LARGE SCALE GENOMIC DNA]</scope>
    <source>
        <strain evidence="2">DSM 11245 / JCM 8867 / AIU301</strain>
    </source>
</reference>
<evidence type="ECO:0000313" key="1">
    <source>
        <dbReference type="EMBL" id="BAJ80351.1"/>
    </source>
</evidence>
<dbReference type="AlphaFoldDB" id="F0J695"/>
<gene>
    <name evidence="1" type="ordered locus">ACMV_10040</name>
</gene>
<sequence length="131" mass="14786">MNGSIKAHSASVRSLAHQNPRQKNRCRAISVKAIVSLFISANELDHNPLKSLKYPLRFGSERGETGRVDDWQHWETLVLNFGAALGRIIFFRRMHRTRYPLEMGRKLALCGVAEQTTAYLAELEAPLSPKA</sequence>
<proteinExistence type="predicted"/>
<dbReference type="KEGG" id="amv:ACMV_10040"/>
<protein>
    <submittedName>
        <fullName evidence="1">Uncharacterized protein</fullName>
    </submittedName>
</protein>
<dbReference type="EMBL" id="AP012035">
    <property type="protein sequence ID" value="BAJ80351.1"/>
    <property type="molecule type" value="Genomic_DNA"/>
</dbReference>